<dbReference type="eggNOG" id="KOG4658">
    <property type="taxonomic scope" value="Eukaryota"/>
</dbReference>
<dbReference type="SUPFAM" id="SSF52540">
    <property type="entry name" value="P-loop containing nucleoside triphosphate hydrolases"/>
    <property type="match status" value="1"/>
</dbReference>
<keyword evidence="6" id="KW-0067">ATP-binding</keyword>
<dbReference type="PANTHER" id="PTHR36766">
    <property type="entry name" value="PLANT BROAD-SPECTRUM MILDEW RESISTANCE PROTEIN RPW8"/>
    <property type="match status" value="1"/>
</dbReference>
<dbReference type="InterPro" id="IPR042197">
    <property type="entry name" value="Apaf_helical"/>
</dbReference>
<proteinExistence type="inferred from homology"/>
<dbReference type="OrthoDB" id="5279713at2759"/>
<dbReference type="GeneID" id="102578748"/>
<dbReference type="SUPFAM" id="SSF52058">
    <property type="entry name" value="L domain-like"/>
    <property type="match status" value="1"/>
</dbReference>
<dbReference type="PRINTS" id="PR00364">
    <property type="entry name" value="DISEASERSIST"/>
</dbReference>
<dbReference type="Pfam" id="PF23559">
    <property type="entry name" value="WHD_DRP"/>
    <property type="match status" value="1"/>
</dbReference>
<dbReference type="Pfam" id="PF25019">
    <property type="entry name" value="LRR_R13L1-DRL21"/>
    <property type="match status" value="1"/>
</dbReference>
<reference evidence="12" key="1">
    <citation type="journal article" date="2011" name="Nature">
        <title>Genome sequence and analysis of the tuber crop potato.</title>
        <authorList>
            <consortium name="The Potato Genome Sequencing Consortium"/>
        </authorList>
    </citation>
    <scope>NUCLEOTIDE SEQUENCE [LARGE SCALE GENOMIC DNA]</scope>
    <source>
        <strain evidence="12">cv. DM1-3 516 R44</strain>
    </source>
</reference>
<keyword evidence="2" id="KW-0433">Leucine-rich repeat</keyword>
<dbReference type="KEGG" id="sot:102578748"/>
<evidence type="ECO:0000313" key="11">
    <source>
        <dbReference type="EnsemblPlants" id="PGSC0003DMT400017461"/>
    </source>
</evidence>
<dbReference type="FunFam" id="3.40.50.300:FF:001091">
    <property type="entry name" value="Probable disease resistance protein At1g61300"/>
    <property type="match status" value="1"/>
</dbReference>
<evidence type="ECO:0000256" key="3">
    <source>
        <dbReference type="ARBA" id="ARBA00022737"/>
    </source>
</evidence>
<dbReference type="Gene3D" id="3.40.50.300">
    <property type="entry name" value="P-loop containing nucleotide triphosphate hydrolases"/>
    <property type="match status" value="1"/>
</dbReference>
<keyword evidence="3" id="KW-0677">Repeat</keyword>
<dbReference type="EnsemblPlants" id="PGSC0003DMT400017461">
    <property type="protein sequence ID" value="PGSC0003DMT400017461"/>
    <property type="gene ID" value="PGSC0003DMG400006785"/>
</dbReference>
<dbReference type="GO" id="GO:0043531">
    <property type="term" value="F:ADP binding"/>
    <property type="evidence" value="ECO:0007669"/>
    <property type="project" value="InterPro"/>
</dbReference>
<dbReference type="Pfam" id="PF18052">
    <property type="entry name" value="Rx_N"/>
    <property type="match status" value="1"/>
</dbReference>
<evidence type="ECO:0000259" key="9">
    <source>
        <dbReference type="Pfam" id="PF23559"/>
    </source>
</evidence>
<keyword evidence="12" id="KW-1185">Reference proteome</keyword>
<reference evidence="11" key="2">
    <citation type="submission" date="2015-06" db="UniProtKB">
        <authorList>
            <consortium name="EnsemblPlants"/>
        </authorList>
    </citation>
    <scope>IDENTIFICATION</scope>
    <source>
        <strain evidence="11">DM1-3 516 R44</strain>
    </source>
</reference>
<evidence type="ECO:0000259" key="8">
    <source>
        <dbReference type="Pfam" id="PF18052"/>
    </source>
</evidence>
<evidence type="ECO:0000256" key="2">
    <source>
        <dbReference type="ARBA" id="ARBA00022614"/>
    </source>
</evidence>
<dbReference type="Pfam" id="PF13855">
    <property type="entry name" value="LRR_8"/>
    <property type="match status" value="1"/>
</dbReference>
<feature type="domain" description="Disease resistance N-terminal" evidence="8">
    <location>
        <begin position="12"/>
        <end position="96"/>
    </location>
</feature>
<evidence type="ECO:0000313" key="12">
    <source>
        <dbReference type="Proteomes" id="UP000011115"/>
    </source>
</evidence>
<dbReference type="Proteomes" id="UP000011115">
    <property type="component" value="Unassembled WGS sequence"/>
</dbReference>
<dbReference type="CDD" id="cd14798">
    <property type="entry name" value="RX-CC_like"/>
    <property type="match status" value="1"/>
</dbReference>
<dbReference type="InterPro" id="IPR041118">
    <property type="entry name" value="Rx_N"/>
</dbReference>
<dbReference type="RefSeq" id="XP_006345414.1">
    <property type="nucleotide sequence ID" value="XM_006345352.2"/>
</dbReference>
<feature type="domain" description="NB-ARC" evidence="7">
    <location>
        <begin position="171"/>
        <end position="336"/>
    </location>
</feature>
<dbReference type="GO" id="GO:0051607">
    <property type="term" value="P:defense response to virus"/>
    <property type="evidence" value="ECO:0007669"/>
    <property type="project" value="UniProtKB-ARBA"/>
</dbReference>
<dbReference type="AlphaFoldDB" id="M1A8Z3"/>
<organism evidence="11 12">
    <name type="scientific">Solanum tuberosum</name>
    <name type="common">Potato</name>
    <dbReference type="NCBI Taxonomy" id="4113"/>
    <lineage>
        <taxon>Eukaryota</taxon>
        <taxon>Viridiplantae</taxon>
        <taxon>Streptophyta</taxon>
        <taxon>Embryophyta</taxon>
        <taxon>Tracheophyta</taxon>
        <taxon>Spermatophyta</taxon>
        <taxon>Magnoliopsida</taxon>
        <taxon>eudicotyledons</taxon>
        <taxon>Gunneridae</taxon>
        <taxon>Pentapetalae</taxon>
        <taxon>asterids</taxon>
        <taxon>lamiids</taxon>
        <taxon>Solanales</taxon>
        <taxon>Solanaceae</taxon>
        <taxon>Solanoideae</taxon>
        <taxon>Solaneae</taxon>
        <taxon>Solanum</taxon>
    </lineage>
</organism>
<dbReference type="InterPro" id="IPR002182">
    <property type="entry name" value="NB-ARC"/>
</dbReference>
<dbReference type="Gene3D" id="1.10.8.430">
    <property type="entry name" value="Helical domain of apoptotic protease-activating factors"/>
    <property type="match status" value="1"/>
</dbReference>
<keyword evidence="4" id="KW-0547">Nucleotide-binding</keyword>
<keyword evidence="5" id="KW-0611">Plant defense</keyword>
<dbReference type="PaxDb" id="4113-PGSC0003DMT400017461"/>
<dbReference type="FunFam" id="1.10.10.10:FF:000322">
    <property type="entry name" value="Probable disease resistance protein At1g63360"/>
    <property type="match status" value="1"/>
</dbReference>
<dbReference type="EnsemblPlants" id="PGSC0003DMT400017462">
    <property type="protein sequence ID" value="PGSC0003DMT400017462"/>
    <property type="gene ID" value="PGSC0003DMG400006785"/>
</dbReference>
<dbReference type="Gramene" id="PGSC0003DMT400017461">
    <property type="protein sequence ID" value="PGSC0003DMT400017461"/>
    <property type="gene ID" value="PGSC0003DMG400006785"/>
</dbReference>
<protein>
    <submittedName>
        <fullName evidence="11">CC-NBS-LRR resistance protein</fullName>
    </submittedName>
</protein>
<dbReference type="OMA" id="MWNDSRE"/>
<evidence type="ECO:0000256" key="4">
    <source>
        <dbReference type="ARBA" id="ARBA00022741"/>
    </source>
</evidence>
<evidence type="ECO:0000256" key="5">
    <source>
        <dbReference type="ARBA" id="ARBA00022821"/>
    </source>
</evidence>
<dbReference type="Gene3D" id="3.80.10.10">
    <property type="entry name" value="Ribonuclease Inhibitor"/>
    <property type="match status" value="3"/>
</dbReference>
<evidence type="ECO:0000256" key="1">
    <source>
        <dbReference type="ARBA" id="ARBA00008894"/>
    </source>
</evidence>
<dbReference type="PANTHER" id="PTHR36766:SF38">
    <property type="entry name" value="DISEASE RESISTANCE PROTEIN RGA3"/>
    <property type="match status" value="1"/>
</dbReference>
<evidence type="ECO:0000259" key="10">
    <source>
        <dbReference type="Pfam" id="PF25019"/>
    </source>
</evidence>
<feature type="domain" description="R13L1/DRL21-like LRR repeat region" evidence="10">
    <location>
        <begin position="697"/>
        <end position="824"/>
    </location>
</feature>
<comment type="similarity">
    <text evidence="1">Belongs to the disease resistance NB-LRR family.</text>
</comment>
<dbReference type="InterPro" id="IPR058922">
    <property type="entry name" value="WHD_DRP"/>
</dbReference>
<feature type="domain" description="Disease resistance protein winged helix" evidence="9">
    <location>
        <begin position="422"/>
        <end position="495"/>
    </location>
</feature>
<dbReference type="RefSeq" id="XP_006345413.1">
    <property type="nucleotide sequence ID" value="XM_006345351.2"/>
</dbReference>
<dbReference type="Pfam" id="PF00931">
    <property type="entry name" value="NB-ARC"/>
    <property type="match status" value="1"/>
</dbReference>
<dbReference type="Gramene" id="PGSC0003DMT400017462">
    <property type="protein sequence ID" value="PGSC0003DMT400017462"/>
    <property type="gene ID" value="PGSC0003DMG400006785"/>
</dbReference>
<dbReference type="HOGENOM" id="CLU_000837_8_8_1"/>
<sequence>MTEILYTLAAEILMKLGSLAAHELGSLWGLKDDLSKLRDTVSAMEAVFLDVEEKQGDSREVKNWVRKLRAVFFEADDLLDDFYTEITRRNLLMQKNPSKKISIFFSKSNPVLYSLEIHQRLKVIRRKLEAIEKDKHMLHLVEKQVVDFELPDRETHSFVNVDEVIGREDEKRVTVDRLLDVRENVCVVPIIGIGGLGKTTLAQLVYNEDRVKKHFDLRIWVFVSHIFNVKLIVEKMIESITGMKPQSLHFDRLQDQLRKEIDGKKYLLVLDDMWNENREIWLKLQDLLIGGARGSKVLVTTRSGLVAAAMGTAPPCNLKGLPEDMSWSLFSKLAFKPGEEINSSLVAIGKEILRKCAGVPLAIRILGSFLYYKETEAEWLYVKNHQLTDMAESADIEILPILKLSYDNLPIHLKHCFSYCSIFQKNQTISKKTLIQLWIAQGFIRSNDEENECQEDVGERYFMGLLRRSFFQDVKEHRLGDIISCKMHDLIHDLAKMVAENETLMLTSAGNKSSVNICHLSVGPVHDSAWELPHSLLKEKNLRTFLMPIASRDYLKSGRFIGSEKQSKSVVDAVISNFRSLRVLDLHGLGINEVPGSVSMLKHLRYIDLSENNFVTLPKSMSKLLNLQTLKLSYCFDLCELPENIHKMVNIRHLELDGCLNLSKMPCGIGQLTALRTLSQFVIGQETSTSSKVNAVLTDLNGLVKLRGKLTLRNLGCIECLCPKINDAVLKNKEYLQSLRLEWTYEAVNDEYDELLLEGLQPHENLKVLFIERYGGQSFPKWMMVGLHSSLPKLTKLTLKNLKVCKSLPPFGCLPSLQSLKLENLTLLEYIEHTSYDGSQFGMELQKGSAMYFPSLKELKLCNLPCLKGWWKKEVMAGSESSSFPNRLLLSSFPSLSKLTIQDCLMLEFMPINPRLEELNLIRVGNKLLQQLMMLLETTLSANCSSFLAVSKLKSLYILDVRELFLLPEGLQNLSRLDHLEINGCPNLLSLPIEGMRALNMLRFLHVHDCGLTSLFQAIKHLYALETLVISSCKEMNLSTDNDQEYLQFEGLKSLHTVYIQEIPKLVHLPVWLQYLPSLRALHIEKCYSLLDLPDWISDLKSLHALFIYKCPKLTSIPAGMVHLTSLEELRILMCPNLWTCCQNEQGEDWPKIAHIPKVIVK</sequence>
<name>M1A8Z3_SOLTU</name>
<evidence type="ECO:0000256" key="6">
    <source>
        <dbReference type="ARBA" id="ARBA00022840"/>
    </source>
</evidence>
<dbReference type="InterPro" id="IPR056789">
    <property type="entry name" value="LRR_R13L1-DRL21"/>
</dbReference>
<dbReference type="InterPro" id="IPR001611">
    <property type="entry name" value="Leu-rich_rpt"/>
</dbReference>
<gene>
    <name evidence="11" type="primary">LOC102578748</name>
</gene>
<dbReference type="InterPro" id="IPR038005">
    <property type="entry name" value="RX-like_CC"/>
</dbReference>
<dbReference type="InterPro" id="IPR036388">
    <property type="entry name" value="WH-like_DNA-bd_sf"/>
</dbReference>
<dbReference type="InterPro" id="IPR027417">
    <property type="entry name" value="P-loop_NTPase"/>
</dbReference>
<dbReference type="GO" id="GO:0005524">
    <property type="term" value="F:ATP binding"/>
    <property type="evidence" value="ECO:0007669"/>
    <property type="project" value="UniProtKB-KW"/>
</dbReference>
<accession>M1A8Z3</accession>
<dbReference type="SUPFAM" id="SSF52047">
    <property type="entry name" value="RNI-like"/>
    <property type="match status" value="1"/>
</dbReference>
<dbReference type="InterPro" id="IPR032675">
    <property type="entry name" value="LRR_dom_sf"/>
</dbReference>
<evidence type="ECO:0000259" key="7">
    <source>
        <dbReference type="Pfam" id="PF00931"/>
    </source>
</evidence>
<dbReference type="Gene3D" id="1.20.5.4130">
    <property type="match status" value="1"/>
</dbReference>
<dbReference type="Gene3D" id="1.10.10.10">
    <property type="entry name" value="Winged helix-like DNA-binding domain superfamily/Winged helix DNA-binding domain"/>
    <property type="match status" value="1"/>
</dbReference>